<dbReference type="EMBL" id="ACLF03000008">
    <property type="protein sequence ID" value="EFQ82399.1"/>
    <property type="molecule type" value="Genomic_DNA"/>
</dbReference>
<reference evidence="10" key="1">
    <citation type="submission" date="2010-08" db="EMBL/GenBank/DDBJ databases">
        <authorList>
            <person name="Muzny D."/>
            <person name="Qin X."/>
            <person name="Buhay C."/>
            <person name="Dugan-Rocha S."/>
            <person name="Ding Y."/>
            <person name="Chen G."/>
            <person name="Hawes A."/>
            <person name="Holder M."/>
            <person name="Jhangiani S."/>
            <person name="Johnson A."/>
            <person name="Khan Z."/>
            <person name="Li Z."/>
            <person name="Liu W."/>
            <person name="Liu X."/>
            <person name="Perez L."/>
            <person name="Shen H."/>
            <person name="Wang Q."/>
            <person name="Watt J."/>
            <person name="Xi L."/>
            <person name="Xin Y."/>
            <person name="Zhou J."/>
            <person name="Deng J."/>
            <person name="Jiang H."/>
            <person name="Liu Y."/>
            <person name="Qu J."/>
            <person name="Song X.-Z."/>
            <person name="Zhang L."/>
            <person name="Villasana D."/>
            <person name="Johnson A."/>
            <person name="Liu J."/>
            <person name="Liyanage D."/>
            <person name="Lorensuhewa L."/>
            <person name="Robinson T."/>
            <person name="Song A."/>
            <person name="Song B.-B."/>
            <person name="Dinh H."/>
            <person name="Thornton R."/>
            <person name="Coyle M."/>
            <person name="Francisco L."/>
            <person name="Jackson L."/>
            <person name="Javaid M."/>
            <person name="Korchina V."/>
            <person name="Kovar C."/>
            <person name="Mata R."/>
            <person name="Mathew T."/>
            <person name="Ngo R."/>
            <person name="Nguyen L."/>
            <person name="Nguyen N."/>
            <person name="Okwuonu G."/>
            <person name="Ongeri F."/>
            <person name="Pham C."/>
            <person name="Simmons D."/>
            <person name="Wilczek-Boney K."/>
            <person name="Hale W."/>
            <person name="Jakkamsetti A."/>
            <person name="Pham P."/>
            <person name="Ruth R."/>
            <person name="San Lucas F."/>
            <person name="Warren J."/>
            <person name="Zhang J."/>
            <person name="Zhao Z."/>
            <person name="Zhou C."/>
            <person name="Zhu D."/>
            <person name="Lee S."/>
            <person name="Bess C."/>
            <person name="Blankenburg K."/>
            <person name="Forbes L."/>
            <person name="Fu Q."/>
            <person name="Gubbala S."/>
            <person name="Hirani K."/>
            <person name="Jayaseelan J.C."/>
            <person name="Lara F."/>
            <person name="Munidasa M."/>
            <person name="Palculict T."/>
            <person name="Patil S."/>
            <person name="Pu L.-L."/>
            <person name="Saada N."/>
            <person name="Tang L."/>
            <person name="Weissenberger G."/>
            <person name="Zhu Y."/>
            <person name="Hemphill L."/>
            <person name="Shang Y."/>
            <person name="Youmans B."/>
            <person name="Ayvaz T."/>
            <person name="Ross M."/>
            <person name="Santibanez J."/>
            <person name="Aqrawi P."/>
            <person name="Gross S."/>
            <person name="Joshi V."/>
            <person name="Fowler G."/>
            <person name="Nazareth L."/>
            <person name="Reid J."/>
            <person name="Worley K."/>
            <person name="Petrosino J."/>
            <person name="Highlander S."/>
            <person name="Gibbs R."/>
        </authorList>
    </citation>
    <scope>NUCLEOTIDE SEQUENCE [LARGE SCALE GENOMIC DNA]</scope>
    <source>
        <strain evidence="10">DSM 15272</strain>
    </source>
</reference>
<dbReference type="SUPFAM" id="SSF52172">
    <property type="entry name" value="CheY-like"/>
    <property type="match status" value="1"/>
</dbReference>
<dbReference type="PANTHER" id="PTHR48111:SF4">
    <property type="entry name" value="DNA-BINDING DUAL TRANSCRIPTIONAL REGULATOR OMPR"/>
    <property type="match status" value="1"/>
</dbReference>
<evidence type="ECO:0000256" key="7">
    <source>
        <dbReference type="SAM" id="MobiDB-lite"/>
    </source>
</evidence>
<dbReference type="HOGENOM" id="CLU_000445_30_4_11"/>
<dbReference type="Gene3D" id="1.10.10.10">
    <property type="entry name" value="Winged helix-like DNA-binding domain superfamily/Winged helix DNA-binding domain"/>
    <property type="match status" value="1"/>
</dbReference>
<dbReference type="Gene3D" id="3.40.50.2300">
    <property type="match status" value="1"/>
</dbReference>
<dbReference type="PROSITE" id="PS51755">
    <property type="entry name" value="OMPR_PHOB"/>
    <property type="match status" value="1"/>
</dbReference>
<dbReference type="GO" id="GO:0005829">
    <property type="term" value="C:cytosol"/>
    <property type="evidence" value="ECO:0007669"/>
    <property type="project" value="TreeGrafter"/>
</dbReference>
<proteinExistence type="predicted"/>
<protein>
    <submittedName>
        <fullName evidence="10">Response regulator receiver domain protein</fullName>
    </submittedName>
</protein>
<evidence type="ECO:0000259" key="8">
    <source>
        <dbReference type="PROSITE" id="PS50110"/>
    </source>
</evidence>
<evidence type="ECO:0000256" key="4">
    <source>
        <dbReference type="ARBA" id="ARBA00023163"/>
    </source>
</evidence>
<accession>E2SEV2</accession>
<dbReference type="Gene3D" id="6.10.250.690">
    <property type="match status" value="1"/>
</dbReference>
<evidence type="ECO:0000256" key="6">
    <source>
        <dbReference type="PROSITE-ProRule" id="PRU01091"/>
    </source>
</evidence>
<dbReference type="PANTHER" id="PTHR48111">
    <property type="entry name" value="REGULATOR OF RPOS"/>
    <property type="match status" value="1"/>
</dbReference>
<feature type="domain" description="Response regulatory" evidence="8">
    <location>
        <begin position="111"/>
        <end position="225"/>
    </location>
</feature>
<dbReference type="AlphaFoldDB" id="E2SEV2"/>
<evidence type="ECO:0000256" key="2">
    <source>
        <dbReference type="ARBA" id="ARBA00023015"/>
    </source>
</evidence>
<dbReference type="InterPro" id="IPR036388">
    <property type="entry name" value="WH-like_DNA-bd_sf"/>
</dbReference>
<dbReference type="InterPro" id="IPR016032">
    <property type="entry name" value="Sig_transdc_resp-reg_C-effctor"/>
</dbReference>
<dbReference type="SMART" id="SM00448">
    <property type="entry name" value="REC"/>
    <property type="match status" value="1"/>
</dbReference>
<evidence type="ECO:0000256" key="5">
    <source>
        <dbReference type="PROSITE-ProRule" id="PRU00169"/>
    </source>
</evidence>
<feature type="modified residue" description="4-aspartylphosphate" evidence="5">
    <location>
        <position position="160"/>
    </location>
</feature>
<dbReference type="Pfam" id="PF00072">
    <property type="entry name" value="Response_reg"/>
    <property type="match status" value="1"/>
</dbReference>
<evidence type="ECO:0000313" key="10">
    <source>
        <dbReference type="EMBL" id="EFQ82399.1"/>
    </source>
</evidence>
<dbReference type="eggNOG" id="COG0745">
    <property type="taxonomic scope" value="Bacteria"/>
</dbReference>
<feature type="domain" description="OmpR/PhoB-type" evidence="9">
    <location>
        <begin position="234"/>
        <end position="329"/>
    </location>
</feature>
<evidence type="ECO:0000259" key="9">
    <source>
        <dbReference type="PROSITE" id="PS51755"/>
    </source>
</evidence>
<evidence type="ECO:0000313" key="11">
    <source>
        <dbReference type="Proteomes" id="UP000003111"/>
    </source>
</evidence>
<feature type="DNA-binding region" description="OmpR/PhoB-type" evidence="6">
    <location>
        <begin position="234"/>
        <end position="329"/>
    </location>
</feature>
<dbReference type="Proteomes" id="UP000003111">
    <property type="component" value="Unassembled WGS sequence"/>
</dbReference>
<feature type="region of interest" description="Disordered" evidence="7">
    <location>
        <begin position="29"/>
        <end position="61"/>
    </location>
</feature>
<dbReference type="CDD" id="cd00383">
    <property type="entry name" value="trans_reg_C"/>
    <property type="match status" value="1"/>
</dbReference>
<dbReference type="InterPro" id="IPR039420">
    <property type="entry name" value="WalR-like"/>
</dbReference>
<name>E2SEV2_9ACTN</name>
<keyword evidence="1 5" id="KW-0597">Phosphoprotein</keyword>
<gene>
    <name evidence="10" type="ORF">HMPREF0063_12561</name>
</gene>
<dbReference type="SUPFAM" id="SSF46894">
    <property type="entry name" value="C-terminal effector domain of the bipartite response regulators"/>
    <property type="match status" value="1"/>
</dbReference>
<dbReference type="GO" id="GO:0000156">
    <property type="term" value="F:phosphorelay response regulator activity"/>
    <property type="evidence" value="ECO:0007669"/>
    <property type="project" value="TreeGrafter"/>
</dbReference>
<dbReference type="GO" id="GO:0006355">
    <property type="term" value="P:regulation of DNA-templated transcription"/>
    <property type="evidence" value="ECO:0007669"/>
    <property type="project" value="InterPro"/>
</dbReference>
<dbReference type="SMART" id="SM00862">
    <property type="entry name" value="Trans_reg_C"/>
    <property type="match status" value="1"/>
</dbReference>
<keyword evidence="3 6" id="KW-0238">DNA-binding</keyword>
<keyword evidence="4" id="KW-0804">Transcription</keyword>
<evidence type="ECO:0000256" key="1">
    <source>
        <dbReference type="ARBA" id="ARBA00022553"/>
    </source>
</evidence>
<sequence>MEAVAVGVRRRGGRAAGVRCRLVVGLGRTGDQQGSCQQRAGHGGDGETPPGGGGDGHGRSLSCGGHAASVSRCRVGPVRVVYEEGQGVRDLAPACLLVRFHGGVDTAGRGLVVVVEDEPAIADLVRLYLSRDGYGVHVERDGLRGLDAVRTLRPSLVLLDVGLPGIDGLEVCRRLRAADDWTPVLFVTARDDEVDRVVGLQLGADDYVTKPFSPRELVARVAAVLRRSTGVTGGAVLVVGAVRVDPGSRQVWVEEREVVLTATEFDLLLALMRRPGQVLRREQLLADVWGEADYSGSRTVDVHVAQVRAKLGDASPIRTHRGVGYSVAVASRTA</sequence>
<dbReference type="STRING" id="585531.HMPREF0063_12561"/>
<dbReference type="InterPro" id="IPR011006">
    <property type="entry name" value="CheY-like_superfamily"/>
</dbReference>
<dbReference type="GO" id="GO:0032993">
    <property type="term" value="C:protein-DNA complex"/>
    <property type="evidence" value="ECO:0007669"/>
    <property type="project" value="TreeGrafter"/>
</dbReference>
<evidence type="ECO:0000256" key="3">
    <source>
        <dbReference type="ARBA" id="ARBA00023125"/>
    </source>
</evidence>
<dbReference type="InterPro" id="IPR001789">
    <property type="entry name" value="Sig_transdc_resp-reg_receiver"/>
</dbReference>
<dbReference type="PROSITE" id="PS50110">
    <property type="entry name" value="RESPONSE_REGULATORY"/>
    <property type="match status" value="1"/>
</dbReference>
<keyword evidence="11" id="KW-1185">Reference proteome</keyword>
<comment type="caution">
    <text evidence="10">The sequence shown here is derived from an EMBL/GenBank/DDBJ whole genome shotgun (WGS) entry which is preliminary data.</text>
</comment>
<dbReference type="Pfam" id="PF00486">
    <property type="entry name" value="Trans_reg_C"/>
    <property type="match status" value="1"/>
</dbReference>
<organism evidence="10 11">
    <name type="scientific">Aeromicrobium marinum DSM 15272</name>
    <dbReference type="NCBI Taxonomy" id="585531"/>
    <lineage>
        <taxon>Bacteria</taxon>
        <taxon>Bacillati</taxon>
        <taxon>Actinomycetota</taxon>
        <taxon>Actinomycetes</taxon>
        <taxon>Propionibacteriales</taxon>
        <taxon>Nocardioidaceae</taxon>
        <taxon>Aeromicrobium</taxon>
    </lineage>
</organism>
<dbReference type="GO" id="GO:0000976">
    <property type="term" value="F:transcription cis-regulatory region binding"/>
    <property type="evidence" value="ECO:0007669"/>
    <property type="project" value="TreeGrafter"/>
</dbReference>
<dbReference type="InterPro" id="IPR001867">
    <property type="entry name" value="OmpR/PhoB-type_DNA-bd"/>
</dbReference>
<keyword evidence="2" id="KW-0805">Transcription regulation</keyword>